<dbReference type="Proteomes" id="UP000654918">
    <property type="component" value="Unassembled WGS sequence"/>
</dbReference>
<organism evidence="1 2">
    <name type="scientific">Colletotrichum plurivorum</name>
    <dbReference type="NCBI Taxonomy" id="2175906"/>
    <lineage>
        <taxon>Eukaryota</taxon>
        <taxon>Fungi</taxon>
        <taxon>Dikarya</taxon>
        <taxon>Ascomycota</taxon>
        <taxon>Pezizomycotina</taxon>
        <taxon>Sordariomycetes</taxon>
        <taxon>Hypocreomycetidae</taxon>
        <taxon>Glomerellales</taxon>
        <taxon>Glomerellaceae</taxon>
        <taxon>Colletotrichum</taxon>
        <taxon>Colletotrichum orchidearum species complex</taxon>
    </lineage>
</organism>
<keyword evidence="2" id="KW-1185">Reference proteome</keyword>
<comment type="caution">
    <text evidence="1">The sequence shown here is derived from an EMBL/GenBank/DDBJ whole genome shotgun (WGS) entry which is preliminary data.</text>
</comment>
<accession>A0A8H6KLR2</accession>
<sequence>MMTARNMRSSHKASASGSLAQRFFIFLLLAQTVVSSLLVPCSYRRDCIPAPNALQIRQDPPVIDSVDAAKKFITAPAKDKGMFWSGIPFELSQQAARDQGLQTLEQSVPPEITNHPDAVPKTVNNPIFWDRFSQAFSDTLVEQGHTTVTVALRAPNRLLNGPSDPFTDGRMVQRSDWAEIEFPTMQAANIRVMAIHPLEDGNIGQDPYEIWPVDHGHEWQARWGGGRQYTEQVQCPATTDSVLVICRSLTDEDSFTPACPNTPMTLEPEVSGGQCNFTVQPAANPESPLFEVEYSLTTVALALLISCFNANICPDP</sequence>
<gene>
    <name evidence="1" type="ORF">CPLU01_05745</name>
</gene>
<dbReference type="EMBL" id="WIGO01000062">
    <property type="protein sequence ID" value="KAF6833066.1"/>
    <property type="molecule type" value="Genomic_DNA"/>
</dbReference>
<protein>
    <submittedName>
        <fullName evidence="1">Uncharacterized protein</fullName>
    </submittedName>
</protein>
<proteinExistence type="predicted"/>
<dbReference type="AlphaFoldDB" id="A0A8H6KLR2"/>
<reference evidence="1" key="1">
    <citation type="journal article" date="2020" name="Phytopathology">
        <title>Genome Sequence Resources of Colletotrichum truncatum, C. plurivorum, C. musicola, and C. sojae: Four Species Pathogenic to Soybean (Glycine max).</title>
        <authorList>
            <person name="Rogerio F."/>
            <person name="Boufleur T.R."/>
            <person name="Ciampi-Guillardi M."/>
            <person name="Sukno S.A."/>
            <person name="Thon M.R."/>
            <person name="Massola Junior N.S."/>
            <person name="Baroncelli R."/>
        </authorList>
    </citation>
    <scope>NUCLEOTIDE SEQUENCE</scope>
    <source>
        <strain evidence="1">LFN00145</strain>
    </source>
</reference>
<name>A0A8H6KLR2_9PEZI</name>
<evidence type="ECO:0000313" key="2">
    <source>
        <dbReference type="Proteomes" id="UP000654918"/>
    </source>
</evidence>
<evidence type="ECO:0000313" key="1">
    <source>
        <dbReference type="EMBL" id="KAF6833066.1"/>
    </source>
</evidence>